<geneLocation type="plasmid" evidence="1">
    <name>pFWSKR40E1</name>
</geneLocation>
<dbReference type="EMBL" id="KT897280">
    <property type="protein sequence ID" value="ALT05845.1"/>
    <property type="molecule type" value="Genomic_DNA"/>
</dbReference>
<evidence type="ECO:0000313" key="1">
    <source>
        <dbReference type="EMBL" id="ALT05643.1"/>
    </source>
</evidence>
<dbReference type="Pfam" id="PF18928">
    <property type="entry name" value="DUF5677"/>
    <property type="match status" value="1"/>
</dbReference>
<dbReference type="AlphaFoldDB" id="A0A126JIU9"/>
<evidence type="ECO:0000313" key="3">
    <source>
        <dbReference type="EMBL" id="ALT05845.1"/>
    </source>
</evidence>
<reference evidence="2" key="1">
    <citation type="journal article" date="2016" name="Genome Biol. Evol.">
        <title>Evolution of chromosomal Clostridium botulinum type E neurotoxin gene clusters: evidence provided by their rare plasmid borne counterparts.</title>
        <authorList>
            <person name="Carter A.T."/>
            <person name="Austin J.W."/>
            <person name="Weedmark K.A."/>
            <person name="Peck M.W."/>
        </authorList>
    </citation>
    <scope>NUCLEOTIDE SEQUENCE</scope>
    <source>
        <strain evidence="3">FI1111E1</strain>
        <strain evidence="1">FWSKR40E1</strain>
        <strain evidence="2">SWKR38E2</strain>
        <plasmid evidence="3">pFI1111E1</plasmid>
        <plasmid evidence="1">pFWSKR40E1</plasmid>
        <plasmid evidence="2">pSWKR38E2</plasmid>
    </source>
</reference>
<geneLocation type="plasmid" evidence="2">
    <name>pSWKR38E2</name>
</geneLocation>
<sequence length="316" mass="36580">MDGEIMREIAKKYLKEFDELEKKACNEEKKFIDGYGKKIENIFSEKCQSMFKEIENIDSISILPEYEDKLRKLELIYFLLDEKGFDYAKHMMENVTEGNKWKTEAKIRLLMMFVKRFYEVLYLLKGGLASSALDRARGMYEIAVYLEIIINNNESVSEKFLKHCNTSRLELAKCLGNQQIIEEITDQINDFNDDDFYKKNNGWAKELFPHNTRGISFKNLADITKFKQYYFNYKIACLSTHATIIDSVQGIELDKGSKGKNIWNTGASKNGFEFVFSMLFSCSCEILIDSLESKSLSNAFILVCIKEIGSSNKKGN</sequence>
<proteinExistence type="predicted"/>
<accession>A0A126JIU9</accession>
<name>A0A126JIU9_CLOBO</name>
<protein>
    <submittedName>
        <fullName evidence="2">Uncharacterized protein</fullName>
    </submittedName>
</protein>
<dbReference type="EMBL" id="KT897278">
    <property type="protein sequence ID" value="ALT05643.1"/>
    <property type="molecule type" value="Genomic_DNA"/>
</dbReference>
<organism evidence="2">
    <name type="scientific">Clostridium botulinum</name>
    <dbReference type="NCBI Taxonomy" id="1491"/>
    <lineage>
        <taxon>Bacteria</taxon>
        <taxon>Bacillati</taxon>
        <taxon>Bacillota</taxon>
        <taxon>Clostridia</taxon>
        <taxon>Eubacteriales</taxon>
        <taxon>Clostridiaceae</taxon>
        <taxon>Clostridium</taxon>
    </lineage>
</organism>
<geneLocation type="plasmid" evidence="3">
    <name>pFI1111E1</name>
</geneLocation>
<dbReference type="RefSeq" id="WP_172688308.1">
    <property type="nucleotide sequence ID" value="NZ_KT897278.1"/>
</dbReference>
<dbReference type="InterPro" id="IPR043733">
    <property type="entry name" value="DUF5677"/>
</dbReference>
<keyword evidence="2" id="KW-0614">Plasmid</keyword>
<evidence type="ECO:0000313" key="2">
    <source>
        <dbReference type="EMBL" id="ALT05743.1"/>
    </source>
</evidence>
<dbReference type="EMBL" id="KT897279">
    <property type="protein sequence ID" value="ALT05743.1"/>
    <property type="molecule type" value="Genomic_DNA"/>
</dbReference>